<dbReference type="AlphaFoldDB" id="A0A1H9R4U5"/>
<reference evidence="2 3" key="1">
    <citation type="submission" date="2016-10" db="EMBL/GenBank/DDBJ databases">
        <authorList>
            <person name="de Groot N.N."/>
        </authorList>
    </citation>
    <scope>NUCLEOTIDE SEQUENCE [LARGE SCALE GENOMIC DNA]</scope>
    <source>
        <strain evidence="2 3">DSM 23042</strain>
    </source>
</reference>
<keyword evidence="1" id="KW-1133">Transmembrane helix</keyword>
<keyword evidence="3" id="KW-1185">Reference proteome</keyword>
<feature type="transmembrane region" description="Helical" evidence="1">
    <location>
        <begin position="59"/>
        <end position="77"/>
    </location>
</feature>
<name>A0A1H9R4U5_9RHOB</name>
<accession>A0A1H9R4U5</accession>
<sequence>MADAEERQGPDLGLFHNASPTRSRTSLIAVGLSAVWIVVTGAVLLFGGGGEDGGDPLRLILGVIAVFLPVAVIWIGAVTADSAAAVRGEAARLRATVDTMRQSYLSQNRGVSEPGLQKRLDEIAAAQKKTETALATFASIRTATPPPAPESTAPAARDEQPTLALPDQAEDRAPPLSNADLIGALQFPQTPDDVEGFRTLRRAMQDRQAAQLITAAQDVLTLLSQDGVYMDDLDPDRARPDVWRRFAAGERGRAIATLGGVRDRETLARTVTRMRKDTIFRDAAHHFLRRFDQVFADWAPNATDTEIADLADTRTARAFMLLGRVTGTFD</sequence>
<dbReference type="RefSeq" id="WP_092688589.1">
    <property type="nucleotide sequence ID" value="NZ_FOGU01000002.1"/>
</dbReference>
<evidence type="ECO:0000256" key="1">
    <source>
        <dbReference type="SAM" id="Phobius"/>
    </source>
</evidence>
<dbReference type="STRING" id="641238.SAMN04490244_102128"/>
<protein>
    <submittedName>
        <fullName evidence="2">Uncharacterized protein</fullName>
    </submittedName>
</protein>
<proteinExistence type="predicted"/>
<dbReference type="EMBL" id="FOGU01000002">
    <property type="protein sequence ID" value="SER67754.1"/>
    <property type="molecule type" value="Genomic_DNA"/>
</dbReference>
<evidence type="ECO:0000313" key="2">
    <source>
        <dbReference type="EMBL" id="SER67754.1"/>
    </source>
</evidence>
<gene>
    <name evidence="2" type="ORF">SAMN04490244_102128</name>
</gene>
<dbReference type="Proteomes" id="UP000198885">
    <property type="component" value="Unassembled WGS sequence"/>
</dbReference>
<organism evidence="2 3">
    <name type="scientific">Tranquillimonas rosea</name>
    <dbReference type="NCBI Taxonomy" id="641238"/>
    <lineage>
        <taxon>Bacteria</taxon>
        <taxon>Pseudomonadati</taxon>
        <taxon>Pseudomonadota</taxon>
        <taxon>Alphaproteobacteria</taxon>
        <taxon>Rhodobacterales</taxon>
        <taxon>Roseobacteraceae</taxon>
        <taxon>Tranquillimonas</taxon>
    </lineage>
</organism>
<keyword evidence="1" id="KW-0472">Membrane</keyword>
<keyword evidence="1" id="KW-0812">Transmembrane</keyword>
<feature type="transmembrane region" description="Helical" evidence="1">
    <location>
        <begin position="27"/>
        <end position="47"/>
    </location>
</feature>
<evidence type="ECO:0000313" key="3">
    <source>
        <dbReference type="Proteomes" id="UP000198885"/>
    </source>
</evidence>